<dbReference type="eggNOG" id="COG2133">
    <property type="taxonomic scope" value="Bacteria"/>
</dbReference>
<feature type="domain" description="Glucose/Sorbosone dehydrogenase" evidence="1">
    <location>
        <begin position="1"/>
        <end position="66"/>
    </location>
</feature>
<dbReference type="HOGENOM" id="CLU_2737518_0_0_5"/>
<evidence type="ECO:0000313" key="2">
    <source>
        <dbReference type="EMBL" id="AHM04720.1"/>
    </source>
</evidence>
<evidence type="ECO:0000313" key="3">
    <source>
        <dbReference type="Proteomes" id="UP000019593"/>
    </source>
</evidence>
<keyword evidence="3" id="KW-1185">Reference proteome</keyword>
<name>W8SQ92_9RHOB</name>
<dbReference type="InterPro" id="IPR011041">
    <property type="entry name" value="Quinoprot_gluc/sorb_DH_b-prop"/>
</dbReference>
<dbReference type="Proteomes" id="UP000019593">
    <property type="component" value="Chromosome"/>
</dbReference>
<dbReference type="STRING" id="1294273.roselon_02393"/>
<accession>W8SQ92</accession>
<dbReference type="EMBL" id="CP004372">
    <property type="protein sequence ID" value="AHM04720.1"/>
    <property type="molecule type" value="Genomic_DNA"/>
</dbReference>
<reference evidence="2 3" key="1">
    <citation type="submission" date="2013-03" db="EMBL/GenBank/DDBJ databases">
        <authorList>
            <person name="Fiebig A."/>
            <person name="Goeker M."/>
            <person name="Klenk H.-P.P."/>
        </authorList>
    </citation>
    <scope>NUCLEOTIDE SEQUENCE [LARGE SCALE GENOMIC DNA]</scope>
    <source>
        <strain evidence="3">DSM 19469</strain>
    </source>
</reference>
<evidence type="ECO:0000259" key="1">
    <source>
        <dbReference type="Pfam" id="PF07995"/>
    </source>
</evidence>
<organism evidence="2 3">
    <name type="scientific">Roseicyclus elongatus DSM 19469</name>
    <dbReference type="NCBI Taxonomy" id="1294273"/>
    <lineage>
        <taxon>Bacteria</taxon>
        <taxon>Pseudomonadati</taxon>
        <taxon>Pseudomonadota</taxon>
        <taxon>Alphaproteobacteria</taxon>
        <taxon>Rhodobacterales</taxon>
        <taxon>Roseobacteraceae</taxon>
        <taxon>Roseicyclus</taxon>
    </lineage>
</organism>
<dbReference type="InterPro" id="IPR012938">
    <property type="entry name" value="Glc/Sorbosone_DH"/>
</dbReference>
<protein>
    <submittedName>
        <fullName evidence="2">Glucose sorbosone dehydrogenase</fullName>
    </submittedName>
</protein>
<dbReference type="InterPro" id="IPR011042">
    <property type="entry name" value="6-blade_b-propeller_TolB-like"/>
</dbReference>
<proteinExistence type="predicted"/>
<dbReference type="SUPFAM" id="SSF50952">
    <property type="entry name" value="Soluble quinoprotein glucose dehydrogenase"/>
    <property type="match status" value="1"/>
</dbReference>
<gene>
    <name evidence="2" type="ORF">roselon_02393</name>
</gene>
<sequence>MFPEWRGDILASGLVAAAIVRLDLDGDSVRGEERLMPGIGRVRDVAVDDDGAIVVVLDSPDAPVLRLVRRD</sequence>
<dbReference type="Pfam" id="PF07995">
    <property type="entry name" value="GSDH"/>
    <property type="match status" value="1"/>
</dbReference>
<dbReference type="Gene3D" id="2.120.10.30">
    <property type="entry name" value="TolB, C-terminal domain"/>
    <property type="match status" value="1"/>
</dbReference>
<dbReference type="KEGG" id="red:roselon_02393"/>
<dbReference type="AlphaFoldDB" id="W8SQ92"/>